<sequence>MRRTLRHPARIVPIAFLLAIGVGTGLLMLPAARAGVHPPGADQPSPLTALFTAASAVCVTGLTVVDTATYWSTFGHVVIMALMQVGGYGIMTLATLLGLLVSRRLGLRTRLIAQAETRITDLSQLRRLLVRVAVLMLAFEVVIAVVLALRLRIGYRQDPGTALWHGAFHAVSAFNNGGFSLYPDNLLRFATDPWICLPIAIAVATGSLGFPVLFELAREFRTPARWSVHTRITVYGSLVLLAAGALAVLLFEWTNPATLGRFDVPGKILNAVFQGVMPRSGGFNTVDYGRMNPETLAVTDALMFIGAGSAGTGGGIKVTTFFLLAFVLLAEVRGDPDVVVGRRRIPVAAQRQALTIALFGVLLVFAGTLAVQAFTPHPPDRVLFEVLSAFGTVGLSTGITASLPPPAQLLLVILMFLGRVGTITVATGLALRERKVLYRHPEERPIVG</sequence>
<keyword evidence="2" id="KW-0813">Transport</keyword>
<name>A0A8J3PLH5_9ACTN</name>
<keyword evidence="6" id="KW-0406">Ion transport</keyword>
<keyword evidence="3" id="KW-1003">Cell membrane</keyword>
<dbReference type="GO" id="GO:0005886">
    <property type="term" value="C:plasma membrane"/>
    <property type="evidence" value="ECO:0007669"/>
    <property type="project" value="UniProtKB-SubCell"/>
</dbReference>
<dbReference type="EMBL" id="BONU01000008">
    <property type="protein sequence ID" value="GIG73249.1"/>
    <property type="molecule type" value="Genomic_DNA"/>
</dbReference>
<evidence type="ECO:0000256" key="2">
    <source>
        <dbReference type="ARBA" id="ARBA00022448"/>
    </source>
</evidence>
<keyword evidence="4 8" id="KW-0812">Transmembrane</keyword>
<evidence type="ECO:0000313" key="9">
    <source>
        <dbReference type="EMBL" id="GIG73249.1"/>
    </source>
</evidence>
<evidence type="ECO:0000256" key="6">
    <source>
        <dbReference type="ARBA" id="ARBA00023065"/>
    </source>
</evidence>
<evidence type="ECO:0000256" key="3">
    <source>
        <dbReference type="ARBA" id="ARBA00022475"/>
    </source>
</evidence>
<dbReference type="Pfam" id="PF02386">
    <property type="entry name" value="TrkH"/>
    <property type="match status" value="1"/>
</dbReference>
<feature type="transmembrane region" description="Helical" evidence="8">
    <location>
        <begin position="194"/>
        <end position="214"/>
    </location>
</feature>
<organism evidence="9 10">
    <name type="scientific">Planosporangium flavigriseum</name>
    <dbReference type="NCBI Taxonomy" id="373681"/>
    <lineage>
        <taxon>Bacteria</taxon>
        <taxon>Bacillati</taxon>
        <taxon>Actinomycetota</taxon>
        <taxon>Actinomycetes</taxon>
        <taxon>Micromonosporales</taxon>
        <taxon>Micromonosporaceae</taxon>
        <taxon>Planosporangium</taxon>
    </lineage>
</organism>
<evidence type="ECO:0000313" key="10">
    <source>
        <dbReference type="Proteomes" id="UP000653674"/>
    </source>
</evidence>
<keyword evidence="5 8" id="KW-1133">Transmembrane helix</keyword>
<keyword evidence="10" id="KW-1185">Reference proteome</keyword>
<evidence type="ECO:0000256" key="1">
    <source>
        <dbReference type="ARBA" id="ARBA00004651"/>
    </source>
</evidence>
<feature type="transmembrane region" description="Helical" evidence="8">
    <location>
        <begin position="234"/>
        <end position="253"/>
    </location>
</feature>
<comment type="subcellular location">
    <subcellularLocation>
        <location evidence="1">Cell membrane</location>
        <topology evidence="1">Multi-pass membrane protein</topology>
    </subcellularLocation>
</comment>
<dbReference type="Proteomes" id="UP000653674">
    <property type="component" value="Unassembled WGS sequence"/>
</dbReference>
<dbReference type="PANTHER" id="PTHR32024">
    <property type="entry name" value="TRK SYSTEM POTASSIUM UPTAKE PROTEIN TRKG-RELATED"/>
    <property type="match status" value="1"/>
</dbReference>
<dbReference type="PANTHER" id="PTHR32024:SF1">
    <property type="entry name" value="KTR SYSTEM POTASSIUM UPTAKE PROTEIN B"/>
    <property type="match status" value="1"/>
</dbReference>
<reference evidence="9" key="1">
    <citation type="submission" date="2021-01" db="EMBL/GenBank/DDBJ databases">
        <title>Whole genome shotgun sequence of Planosporangium flavigriseum NBRC 105377.</title>
        <authorList>
            <person name="Komaki H."/>
            <person name="Tamura T."/>
        </authorList>
    </citation>
    <scope>NUCLEOTIDE SEQUENCE</scope>
    <source>
        <strain evidence="9">NBRC 105377</strain>
    </source>
</reference>
<accession>A0A8J3PLH5</accession>
<dbReference type="AlphaFoldDB" id="A0A8J3PLH5"/>
<proteinExistence type="predicted"/>
<protein>
    <submittedName>
        <fullName evidence="9">Potassium transporter Trk</fullName>
    </submittedName>
</protein>
<evidence type="ECO:0000256" key="5">
    <source>
        <dbReference type="ARBA" id="ARBA00022989"/>
    </source>
</evidence>
<comment type="caution">
    <text evidence="9">The sequence shown here is derived from an EMBL/GenBank/DDBJ whole genome shotgun (WGS) entry which is preliminary data.</text>
</comment>
<feature type="transmembrane region" description="Helical" evidence="8">
    <location>
        <begin position="409"/>
        <end position="431"/>
    </location>
</feature>
<dbReference type="InterPro" id="IPR003445">
    <property type="entry name" value="Cat_transpt"/>
</dbReference>
<feature type="transmembrane region" description="Helical" evidence="8">
    <location>
        <begin position="128"/>
        <end position="149"/>
    </location>
</feature>
<gene>
    <name evidence="9" type="ORF">Pfl04_16530</name>
</gene>
<feature type="transmembrane region" description="Helical" evidence="8">
    <location>
        <begin position="353"/>
        <end position="374"/>
    </location>
</feature>
<keyword evidence="7 8" id="KW-0472">Membrane</keyword>
<feature type="transmembrane region" description="Helical" evidence="8">
    <location>
        <begin position="77"/>
        <end position="101"/>
    </location>
</feature>
<feature type="transmembrane region" description="Helical" evidence="8">
    <location>
        <begin position="12"/>
        <end position="32"/>
    </location>
</feature>
<dbReference type="RefSeq" id="WP_168077006.1">
    <property type="nucleotide sequence ID" value="NZ_BAAAQJ010000002.1"/>
</dbReference>
<evidence type="ECO:0000256" key="7">
    <source>
        <dbReference type="ARBA" id="ARBA00023136"/>
    </source>
</evidence>
<feature type="transmembrane region" description="Helical" evidence="8">
    <location>
        <begin position="301"/>
        <end position="332"/>
    </location>
</feature>
<evidence type="ECO:0000256" key="8">
    <source>
        <dbReference type="SAM" id="Phobius"/>
    </source>
</evidence>
<evidence type="ECO:0000256" key="4">
    <source>
        <dbReference type="ARBA" id="ARBA00022692"/>
    </source>
</evidence>
<dbReference type="GO" id="GO:0030001">
    <property type="term" value="P:metal ion transport"/>
    <property type="evidence" value="ECO:0007669"/>
    <property type="project" value="UniProtKB-ARBA"/>
</dbReference>
<dbReference type="GO" id="GO:0008324">
    <property type="term" value="F:monoatomic cation transmembrane transporter activity"/>
    <property type="evidence" value="ECO:0007669"/>
    <property type="project" value="InterPro"/>
</dbReference>